<keyword evidence="1" id="KW-0812">Transmembrane</keyword>
<dbReference type="PROSITE" id="PS50883">
    <property type="entry name" value="EAL"/>
    <property type="match status" value="1"/>
</dbReference>
<proteinExistence type="predicted"/>
<dbReference type="InterPro" id="IPR043128">
    <property type="entry name" value="Rev_trsase/Diguanyl_cyclase"/>
</dbReference>
<dbReference type="Pfam" id="PF00563">
    <property type="entry name" value="EAL"/>
    <property type="match status" value="1"/>
</dbReference>
<reference evidence="5" key="1">
    <citation type="submission" date="2016-10" db="EMBL/GenBank/DDBJ databases">
        <authorList>
            <person name="Varghese N."/>
            <person name="Submissions S."/>
        </authorList>
    </citation>
    <scope>NUCLEOTIDE SEQUENCE [LARGE SCALE GENOMIC DNA]</scope>
    <source>
        <strain evidence="5">DSM 26894</strain>
    </source>
</reference>
<name>A0A1I6RZH5_9RHOB</name>
<dbReference type="AlphaFoldDB" id="A0A1I6RZH5"/>
<feature type="transmembrane region" description="Helical" evidence="1">
    <location>
        <begin position="21"/>
        <end position="43"/>
    </location>
</feature>
<evidence type="ECO:0000256" key="1">
    <source>
        <dbReference type="SAM" id="Phobius"/>
    </source>
</evidence>
<protein>
    <submittedName>
        <fullName evidence="4">Diguanylate cyclase/phosphodiesterase</fullName>
    </submittedName>
</protein>
<dbReference type="Pfam" id="PF00990">
    <property type="entry name" value="GGDEF"/>
    <property type="match status" value="1"/>
</dbReference>
<accession>A0A1I6RZH5</accession>
<dbReference type="RefSeq" id="WP_245696037.1">
    <property type="nucleotide sequence ID" value="NZ_FNCL01000004.1"/>
</dbReference>
<dbReference type="InterPro" id="IPR029787">
    <property type="entry name" value="Nucleotide_cyclase"/>
</dbReference>
<dbReference type="Gene3D" id="3.30.70.270">
    <property type="match status" value="1"/>
</dbReference>
<dbReference type="PANTHER" id="PTHR33121:SF79">
    <property type="entry name" value="CYCLIC DI-GMP PHOSPHODIESTERASE PDED-RELATED"/>
    <property type="match status" value="1"/>
</dbReference>
<dbReference type="Proteomes" id="UP000199392">
    <property type="component" value="Unassembled WGS sequence"/>
</dbReference>
<evidence type="ECO:0000259" key="2">
    <source>
        <dbReference type="PROSITE" id="PS50883"/>
    </source>
</evidence>
<keyword evidence="1" id="KW-1133">Transmembrane helix</keyword>
<feature type="domain" description="GGDEF" evidence="3">
    <location>
        <begin position="105"/>
        <end position="242"/>
    </location>
</feature>
<dbReference type="PROSITE" id="PS50887">
    <property type="entry name" value="GGDEF"/>
    <property type="match status" value="1"/>
</dbReference>
<evidence type="ECO:0000259" key="3">
    <source>
        <dbReference type="PROSITE" id="PS50887"/>
    </source>
</evidence>
<feature type="transmembrane region" description="Helical" evidence="1">
    <location>
        <begin position="49"/>
        <end position="67"/>
    </location>
</feature>
<dbReference type="CDD" id="cd01948">
    <property type="entry name" value="EAL"/>
    <property type="match status" value="1"/>
</dbReference>
<dbReference type="InterPro" id="IPR035919">
    <property type="entry name" value="EAL_sf"/>
</dbReference>
<feature type="domain" description="EAL" evidence="2">
    <location>
        <begin position="251"/>
        <end position="506"/>
    </location>
</feature>
<dbReference type="InterPro" id="IPR050706">
    <property type="entry name" value="Cyclic-di-GMP_PDE-like"/>
</dbReference>
<gene>
    <name evidence="4" type="ORF">SAMN04488050_10429</name>
</gene>
<dbReference type="SMART" id="SM00052">
    <property type="entry name" value="EAL"/>
    <property type="match status" value="1"/>
</dbReference>
<organism evidence="4 5">
    <name type="scientific">Alloyangia pacifica</name>
    <dbReference type="NCBI Taxonomy" id="311180"/>
    <lineage>
        <taxon>Bacteria</taxon>
        <taxon>Pseudomonadati</taxon>
        <taxon>Pseudomonadota</taxon>
        <taxon>Alphaproteobacteria</taxon>
        <taxon>Rhodobacterales</taxon>
        <taxon>Roseobacteraceae</taxon>
        <taxon>Alloyangia</taxon>
    </lineage>
</organism>
<keyword evidence="1" id="KW-0472">Membrane</keyword>
<evidence type="ECO:0000313" key="5">
    <source>
        <dbReference type="Proteomes" id="UP000199392"/>
    </source>
</evidence>
<evidence type="ECO:0000313" key="4">
    <source>
        <dbReference type="EMBL" id="SFS70074.1"/>
    </source>
</evidence>
<dbReference type="InterPro" id="IPR001633">
    <property type="entry name" value="EAL_dom"/>
</dbReference>
<dbReference type="InterPro" id="IPR000160">
    <property type="entry name" value="GGDEF_dom"/>
</dbReference>
<dbReference type="EMBL" id="FOZW01000004">
    <property type="protein sequence ID" value="SFS70074.1"/>
    <property type="molecule type" value="Genomic_DNA"/>
</dbReference>
<dbReference type="PANTHER" id="PTHR33121">
    <property type="entry name" value="CYCLIC DI-GMP PHOSPHODIESTERASE PDEF"/>
    <property type="match status" value="1"/>
</dbReference>
<dbReference type="SUPFAM" id="SSF141868">
    <property type="entry name" value="EAL domain-like"/>
    <property type="match status" value="1"/>
</dbReference>
<dbReference type="Gene3D" id="3.20.20.450">
    <property type="entry name" value="EAL domain"/>
    <property type="match status" value="1"/>
</dbReference>
<sequence length="520" mass="56902">MPPDLAHKVQFPKAAKLRSALRRWTFGPHMLAFLPALCLAGFWVGGEPVLLAFSLLIPLVYGLLLSGETAGLNRGLRQRNDDLVSMATAQDLTEHAFEQARAAQMHTACLLFEAEGLETISRRMGDEVAESLRILFLQRLRDLLRPEDSAMRIGDSRFMALVAPGLRLDLEALLALADRLQRGLEEPAATDTGVHYLSVAVGFCGSARLRAGADGTDMLDCAQAALREALENAPSAIRAWSEGMRAERRARNALLSEVEVALAKGQIQPWYQPQLCTSTGEISGVEALVRWMHPQHGIIPPARFLSALEEAGRMGQLSEAVLHHSLTALRSWDDEGLHIPRVSINFSEAELRNPRLVDRLKWDLDRFGLPASRLGVEVLETVIAESPEGIIARNVSDLARLGCRIDLDDFGTGHASIGALRRVTVHRLKIDRSFVTRIDRSEDQRRMLAAVLGLADRLGLETVAEGVESSGEHALLAQLGCDHAQGFGIARPMPAPQLADWARDHALHIAEAQKLGRGNG</sequence>
<dbReference type="SMART" id="SM00267">
    <property type="entry name" value="GGDEF"/>
    <property type="match status" value="1"/>
</dbReference>
<dbReference type="GO" id="GO:0071111">
    <property type="term" value="F:cyclic-guanylate-specific phosphodiesterase activity"/>
    <property type="evidence" value="ECO:0007669"/>
    <property type="project" value="InterPro"/>
</dbReference>
<keyword evidence="5" id="KW-1185">Reference proteome</keyword>
<dbReference type="SUPFAM" id="SSF55073">
    <property type="entry name" value="Nucleotide cyclase"/>
    <property type="match status" value="1"/>
</dbReference>
<dbReference type="STRING" id="311180.SAMN04488050_10429"/>